<dbReference type="Proteomes" id="UP000586042">
    <property type="component" value="Unassembled WGS sequence"/>
</dbReference>
<evidence type="ECO:0000313" key="10">
    <source>
        <dbReference type="Proteomes" id="UP000586042"/>
    </source>
</evidence>
<dbReference type="Pfam" id="PF00067">
    <property type="entry name" value="p450"/>
    <property type="match status" value="1"/>
</dbReference>
<dbReference type="FunFam" id="1.10.630.10:FF:000018">
    <property type="entry name" value="Cytochrome P450 monooxygenase"/>
    <property type="match status" value="1"/>
</dbReference>
<accession>A0A7Y6IA32</accession>
<dbReference type="SUPFAM" id="SSF48264">
    <property type="entry name" value="Cytochrome P450"/>
    <property type="match status" value="1"/>
</dbReference>
<evidence type="ECO:0000256" key="1">
    <source>
        <dbReference type="ARBA" id="ARBA00010617"/>
    </source>
</evidence>
<reference evidence="9 10" key="1">
    <citation type="submission" date="2020-06" db="EMBL/GenBank/DDBJ databases">
        <title>Nonomuraea sp. SMC257, a novel actinomycete isolated from soil.</title>
        <authorList>
            <person name="Chanama M."/>
        </authorList>
    </citation>
    <scope>NUCLEOTIDE SEQUENCE [LARGE SCALE GENOMIC DNA]</scope>
    <source>
        <strain evidence="9 10">SMC257</strain>
    </source>
</reference>
<name>A0A7Y6IA32_9ACTN</name>
<feature type="region of interest" description="Disordered" evidence="8">
    <location>
        <begin position="174"/>
        <end position="204"/>
    </location>
</feature>
<dbReference type="GO" id="GO:0006707">
    <property type="term" value="P:cholesterol catabolic process"/>
    <property type="evidence" value="ECO:0007669"/>
    <property type="project" value="TreeGrafter"/>
</dbReference>
<comment type="similarity">
    <text evidence="1 7">Belongs to the cytochrome P450 family.</text>
</comment>
<dbReference type="Gene3D" id="1.10.630.10">
    <property type="entry name" value="Cytochrome P450"/>
    <property type="match status" value="1"/>
</dbReference>
<evidence type="ECO:0000256" key="3">
    <source>
        <dbReference type="ARBA" id="ARBA00022723"/>
    </source>
</evidence>
<sequence length="429" mass="46504">MVSTSARFQPVASVVAWCGVESSRLAYDPYDPDVNADPFPVYARLRAESPLYHNPERGFWALSRHADVSAALADSARCSSDHGPMLDRGAWGPQARAYLSFVAMDPPDHTRMRAIVARGFTARRVAALEPMIRAIARGYVARAVEKGSFDFAQELSARIPLDVISELMGVPPSDRAGVRRRSAPLTGRSEDGAGGPGAMTERGPGAMTEEAVRDLLSLGGYYASIVAERRTAPRDDLVSVLVADGGLSDEEIVAFMFLLVGAGSETTTHLLNAAWYWAWRDPAQRAAAFGGAVVPWMEETLRFDTPAHGTARRLTEPTELYGTLLPAGTRMWLLIGSANRDERVFASPDSYDLTRDTSRAISFGAGRHHCLGAPLARLEARVTLEELVRAVDPDYDVDPGGIVRTAHANVQGMVRLPTRVKPRLPSAHG</sequence>
<dbReference type="InterPro" id="IPR036396">
    <property type="entry name" value="Cyt_P450_sf"/>
</dbReference>
<dbReference type="PANTHER" id="PTHR46696:SF4">
    <property type="entry name" value="BIOTIN BIOSYNTHESIS CYTOCHROME P450"/>
    <property type="match status" value="1"/>
</dbReference>
<dbReference type="InterPro" id="IPR001128">
    <property type="entry name" value="Cyt_P450"/>
</dbReference>
<protein>
    <submittedName>
        <fullName evidence="9">Cytochrome P450</fullName>
    </submittedName>
</protein>
<keyword evidence="6 7" id="KW-0503">Monooxygenase</keyword>
<gene>
    <name evidence="9" type="ORF">HTZ77_23800</name>
</gene>
<comment type="caution">
    <text evidence="9">The sequence shown here is derived from an EMBL/GenBank/DDBJ whole genome shotgun (WGS) entry which is preliminary data.</text>
</comment>
<dbReference type="PRINTS" id="PR00359">
    <property type="entry name" value="BP450"/>
</dbReference>
<evidence type="ECO:0000256" key="7">
    <source>
        <dbReference type="RuleBase" id="RU000461"/>
    </source>
</evidence>
<evidence type="ECO:0000256" key="6">
    <source>
        <dbReference type="ARBA" id="ARBA00023033"/>
    </source>
</evidence>
<keyword evidence="4 7" id="KW-0560">Oxidoreductase</keyword>
<dbReference type="GO" id="GO:0005506">
    <property type="term" value="F:iron ion binding"/>
    <property type="evidence" value="ECO:0007669"/>
    <property type="project" value="InterPro"/>
</dbReference>
<dbReference type="GO" id="GO:0036199">
    <property type="term" value="F:cholest-4-en-3-one 26-monooxygenase activity"/>
    <property type="evidence" value="ECO:0007669"/>
    <property type="project" value="TreeGrafter"/>
</dbReference>
<evidence type="ECO:0000256" key="2">
    <source>
        <dbReference type="ARBA" id="ARBA00022617"/>
    </source>
</evidence>
<keyword evidence="3 7" id="KW-0479">Metal-binding</keyword>
<keyword evidence="5 7" id="KW-0408">Iron</keyword>
<evidence type="ECO:0000256" key="4">
    <source>
        <dbReference type="ARBA" id="ARBA00023002"/>
    </source>
</evidence>
<evidence type="ECO:0000256" key="8">
    <source>
        <dbReference type="SAM" id="MobiDB-lite"/>
    </source>
</evidence>
<keyword evidence="2 7" id="KW-0349">Heme</keyword>
<evidence type="ECO:0000256" key="5">
    <source>
        <dbReference type="ARBA" id="ARBA00023004"/>
    </source>
</evidence>
<organism evidence="9 10">
    <name type="scientific">Nonomuraea montanisoli</name>
    <dbReference type="NCBI Taxonomy" id="2741721"/>
    <lineage>
        <taxon>Bacteria</taxon>
        <taxon>Bacillati</taxon>
        <taxon>Actinomycetota</taxon>
        <taxon>Actinomycetes</taxon>
        <taxon>Streptosporangiales</taxon>
        <taxon>Streptosporangiaceae</taxon>
        <taxon>Nonomuraea</taxon>
    </lineage>
</organism>
<keyword evidence="10" id="KW-1185">Reference proteome</keyword>
<dbReference type="InterPro" id="IPR002397">
    <property type="entry name" value="Cyt_P450_B"/>
</dbReference>
<dbReference type="GO" id="GO:0008395">
    <property type="term" value="F:steroid hydroxylase activity"/>
    <property type="evidence" value="ECO:0007669"/>
    <property type="project" value="TreeGrafter"/>
</dbReference>
<dbReference type="PROSITE" id="PS00086">
    <property type="entry name" value="CYTOCHROME_P450"/>
    <property type="match status" value="1"/>
</dbReference>
<dbReference type="PANTHER" id="PTHR46696">
    <property type="entry name" value="P450, PUTATIVE (EUROFUNG)-RELATED"/>
    <property type="match status" value="1"/>
</dbReference>
<dbReference type="InterPro" id="IPR017972">
    <property type="entry name" value="Cyt_P450_CS"/>
</dbReference>
<evidence type="ECO:0000313" key="9">
    <source>
        <dbReference type="EMBL" id="NUW34439.1"/>
    </source>
</evidence>
<proteinExistence type="inferred from homology"/>
<dbReference type="EMBL" id="JABWGN010000009">
    <property type="protein sequence ID" value="NUW34439.1"/>
    <property type="molecule type" value="Genomic_DNA"/>
</dbReference>
<dbReference type="AlphaFoldDB" id="A0A7Y6IA32"/>
<dbReference type="GO" id="GO:0020037">
    <property type="term" value="F:heme binding"/>
    <property type="evidence" value="ECO:0007669"/>
    <property type="project" value="InterPro"/>
</dbReference>